<keyword evidence="7" id="KW-1003">Cell membrane</keyword>
<keyword evidence="6 7" id="KW-0472">Membrane</keyword>
<keyword evidence="7" id="KW-0479">Metal-binding</keyword>
<dbReference type="InterPro" id="IPR013130">
    <property type="entry name" value="Fe3_Rdtase_TM_dom"/>
</dbReference>
<evidence type="ECO:0000259" key="8">
    <source>
        <dbReference type="Pfam" id="PF01794"/>
    </source>
</evidence>
<dbReference type="EMBL" id="VCPC01000004">
    <property type="protein sequence ID" value="TMV10464.1"/>
    <property type="molecule type" value="Genomic_DNA"/>
</dbReference>
<reference evidence="9 10" key="1">
    <citation type="submission" date="2019-05" db="EMBL/GenBank/DDBJ databases">
        <title>Marivita sp. nov. isolated from sea sediment.</title>
        <authorList>
            <person name="Kim W."/>
        </authorList>
    </citation>
    <scope>NUCLEOTIDE SEQUENCE [LARGE SCALE GENOMIC DNA]</scope>
    <source>
        <strain evidence="9 10">CAU 1492</strain>
    </source>
</reference>
<keyword evidence="7" id="KW-0349">Heme</keyword>
<dbReference type="InterPro" id="IPR022837">
    <property type="entry name" value="MsrQ-like"/>
</dbReference>
<gene>
    <name evidence="7 9" type="primary">msrQ</name>
    <name evidence="9" type="ORF">FGK64_16905</name>
</gene>
<name>A0ABY2X635_9RHOB</name>
<keyword evidence="2 7" id="KW-0813">Transport</keyword>
<keyword evidence="3 7" id="KW-0812">Transmembrane</keyword>
<evidence type="ECO:0000256" key="6">
    <source>
        <dbReference type="ARBA" id="ARBA00023136"/>
    </source>
</evidence>
<evidence type="ECO:0000256" key="4">
    <source>
        <dbReference type="ARBA" id="ARBA00022989"/>
    </source>
</evidence>
<dbReference type="PANTHER" id="PTHR36964">
    <property type="entry name" value="PROTEIN-METHIONINE-SULFOXIDE REDUCTASE HEME-BINDING SUBUNIT MSRQ"/>
    <property type="match status" value="1"/>
</dbReference>
<keyword evidence="7" id="KW-0288">FMN</keyword>
<feature type="domain" description="Ferric oxidoreductase" evidence="8">
    <location>
        <begin position="62"/>
        <end position="159"/>
    </location>
</feature>
<evidence type="ECO:0000256" key="2">
    <source>
        <dbReference type="ARBA" id="ARBA00022448"/>
    </source>
</evidence>
<sequence>MDRINSALRRVPPWLIYVVAAAWAAWMFWRGVTGDLGADPVKALEHTYGERALQLVVLGLAITPLRRFAGLNLIRFRRAIGVTTFFLVLAHFTVWAVLDVQSLARVWADIVKRPYITVGMAALALLIPLAVTSNNWSVRRLGPKWRKLHKLTYPMAVLAAVHYVWLAKGFQIEPLVYLALIVGLLALRVKWSGLLPGLARRSA</sequence>
<feature type="transmembrane region" description="Helical" evidence="7">
    <location>
        <begin position="174"/>
        <end position="191"/>
    </location>
</feature>
<comment type="similarity">
    <text evidence="7">Belongs to the MsrQ family.</text>
</comment>
<comment type="subcellular location">
    <subcellularLocation>
        <location evidence="7">Cell membrane</location>
        <topology evidence="7">Multi-pass membrane protein</topology>
    </subcellularLocation>
    <subcellularLocation>
        <location evidence="1">Membrane</location>
        <topology evidence="1">Multi-pass membrane protein</topology>
    </subcellularLocation>
</comment>
<evidence type="ECO:0000313" key="10">
    <source>
        <dbReference type="Proteomes" id="UP001191082"/>
    </source>
</evidence>
<comment type="function">
    <text evidence="7">Part of the MsrPQ system that repairs oxidized periplasmic proteins containing methionine sulfoxide residues (Met-O), using respiratory chain electrons. Thus protects these proteins from oxidative-stress damage caused by reactive species of oxygen and chlorine generated by the host defense mechanisms. MsrPQ is essential for the maintenance of envelope integrity under bleach stress, rescuing a wide series of structurally unrelated periplasmic proteins from methionine oxidation. MsrQ provides electrons for reduction to the reductase catalytic subunit MsrP, using the quinone pool of the respiratory chain.</text>
</comment>
<keyword evidence="10" id="KW-1185">Reference proteome</keyword>
<comment type="caution">
    <text evidence="9">The sequence shown here is derived from an EMBL/GenBank/DDBJ whole genome shotgun (WGS) entry which is preliminary data.</text>
</comment>
<feature type="transmembrane region" description="Helical" evidence="7">
    <location>
        <begin position="52"/>
        <end position="68"/>
    </location>
</feature>
<feature type="transmembrane region" description="Helical" evidence="7">
    <location>
        <begin position="80"/>
        <end position="98"/>
    </location>
</feature>
<evidence type="ECO:0000313" key="9">
    <source>
        <dbReference type="EMBL" id="TMV10464.1"/>
    </source>
</evidence>
<dbReference type="RefSeq" id="WP_138865039.1">
    <property type="nucleotide sequence ID" value="NZ_VCPC01000004.1"/>
</dbReference>
<keyword evidence="7" id="KW-0249">Electron transport</keyword>
<accession>A0ABY2X635</accession>
<dbReference type="PANTHER" id="PTHR36964:SF1">
    <property type="entry name" value="PROTEIN-METHIONINE-SULFOXIDE REDUCTASE HEME-BINDING SUBUNIT MSRQ"/>
    <property type="match status" value="1"/>
</dbReference>
<dbReference type="HAMAP" id="MF_01207">
    <property type="entry name" value="MsrQ"/>
    <property type="match status" value="1"/>
</dbReference>
<dbReference type="Proteomes" id="UP001191082">
    <property type="component" value="Unassembled WGS sequence"/>
</dbReference>
<feature type="transmembrane region" description="Helical" evidence="7">
    <location>
        <begin position="110"/>
        <end position="131"/>
    </location>
</feature>
<keyword evidence="4 7" id="KW-1133">Transmembrane helix</keyword>
<feature type="transmembrane region" description="Helical" evidence="7">
    <location>
        <begin position="151"/>
        <end position="168"/>
    </location>
</feature>
<evidence type="ECO:0000256" key="1">
    <source>
        <dbReference type="ARBA" id="ARBA00004141"/>
    </source>
</evidence>
<dbReference type="NCBIfam" id="NF003833">
    <property type="entry name" value="PRK05419.1-5"/>
    <property type="match status" value="1"/>
</dbReference>
<keyword evidence="5 7" id="KW-0408">Iron</keyword>
<comment type="cofactor">
    <cofactor evidence="7">
        <name>heme b</name>
        <dbReference type="ChEBI" id="CHEBI:60344"/>
    </cofactor>
    <text evidence="7">Binds 1 heme b (iron(II)-protoporphyrin IX) group per subunit.</text>
</comment>
<dbReference type="Pfam" id="PF01794">
    <property type="entry name" value="Ferric_reduct"/>
    <property type="match status" value="1"/>
</dbReference>
<organism evidence="9 10">
    <name type="scientific">Arenibacterium halophilum</name>
    <dbReference type="NCBI Taxonomy" id="2583821"/>
    <lineage>
        <taxon>Bacteria</taxon>
        <taxon>Pseudomonadati</taxon>
        <taxon>Pseudomonadota</taxon>
        <taxon>Alphaproteobacteria</taxon>
        <taxon>Rhodobacterales</taxon>
        <taxon>Paracoccaceae</taxon>
        <taxon>Arenibacterium</taxon>
    </lineage>
</organism>
<protein>
    <recommendedName>
        <fullName evidence="7">Protein-methionine-sulfoxide reductase heme-binding subunit MsrQ</fullName>
    </recommendedName>
    <alternativeName>
        <fullName evidence="7">Flavocytochrome MsrQ</fullName>
    </alternativeName>
</protein>
<comment type="subunit">
    <text evidence="7">Heterodimer of a catalytic subunit (MsrP) and a heme-binding subunit (MsrQ).</text>
</comment>
<evidence type="ECO:0000256" key="3">
    <source>
        <dbReference type="ARBA" id="ARBA00022692"/>
    </source>
</evidence>
<evidence type="ECO:0000256" key="7">
    <source>
        <dbReference type="HAMAP-Rule" id="MF_01207"/>
    </source>
</evidence>
<evidence type="ECO:0000256" key="5">
    <source>
        <dbReference type="ARBA" id="ARBA00023004"/>
    </source>
</evidence>
<proteinExistence type="inferred from homology"/>
<keyword evidence="7" id="KW-0285">Flavoprotein</keyword>
<feature type="transmembrane region" description="Helical" evidence="7">
    <location>
        <begin position="12"/>
        <end position="32"/>
    </location>
</feature>
<comment type="cofactor">
    <cofactor evidence="7">
        <name>FMN</name>
        <dbReference type="ChEBI" id="CHEBI:58210"/>
    </cofactor>
    <text evidence="7">Binds 1 FMN per subunit.</text>
</comment>